<gene>
    <name evidence="1" type="ORF">GPUH_LOCUS18874</name>
</gene>
<protein>
    <submittedName>
        <fullName evidence="3">FH2 domain-containing protein</fullName>
    </submittedName>
</protein>
<dbReference type="GO" id="GO:0009235">
    <property type="term" value="P:cobalamin metabolic process"/>
    <property type="evidence" value="ECO:0007669"/>
    <property type="project" value="InterPro"/>
</dbReference>
<keyword evidence="2" id="KW-1185">Reference proteome</keyword>
<dbReference type="OrthoDB" id="10263782at2759"/>
<organism evidence="3">
    <name type="scientific">Gongylonema pulchrum</name>
    <dbReference type="NCBI Taxonomy" id="637853"/>
    <lineage>
        <taxon>Eukaryota</taxon>
        <taxon>Metazoa</taxon>
        <taxon>Ecdysozoa</taxon>
        <taxon>Nematoda</taxon>
        <taxon>Chromadorea</taxon>
        <taxon>Rhabditida</taxon>
        <taxon>Spirurina</taxon>
        <taxon>Spiruromorpha</taxon>
        <taxon>Spiruroidea</taxon>
        <taxon>Gongylonematidae</taxon>
        <taxon>Gongylonema</taxon>
    </lineage>
</organism>
<dbReference type="AlphaFoldDB" id="A0A183ED31"/>
<evidence type="ECO:0000313" key="3">
    <source>
        <dbReference type="WBParaSite" id="GPUH_0001889701-mRNA-1"/>
    </source>
</evidence>
<accession>A0A183ED31</accession>
<reference evidence="3" key="1">
    <citation type="submission" date="2016-06" db="UniProtKB">
        <authorList>
            <consortium name="WormBaseParasite"/>
        </authorList>
    </citation>
    <scope>IDENTIFICATION</scope>
</reference>
<reference evidence="1 2" key="2">
    <citation type="submission" date="2018-11" db="EMBL/GenBank/DDBJ databases">
        <authorList>
            <consortium name="Pathogen Informatics"/>
        </authorList>
    </citation>
    <scope>NUCLEOTIDE SEQUENCE [LARGE SCALE GENOMIC DNA]</scope>
</reference>
<dbReference type="Pfam" id="PF10229">
    <property type="entry name" value="MMADHC"/>
    <property type="match status" value="1"/>
</dbReference>
<dbReference type="WBParaSite" id="GPUH_0001889701-mRNA-1">
    <property type="protein sequence ID" value="GPUH_0001889701-mRNA-1"/>
    <property type="gene ID" value="GPUH_0001889701"/>
</dbReference>
<dbReference type="InterPro" id="IPR019362">
    <property type="entry name" value="MMADHC"/>
</dbReference>
<evidence type="ECO:0000313" key="1">
    <source>
        <dbReference type="EMBL" id="VDN32627.1"/>
    </source>
</evidence>
<sequence>MNELSNSPILSCVYVDIQYHLLCCLYSFKQISPYSEKLFSVPQLSEYLTQQDYLQGTVQAREEELLESLSDADQFNFSVTTKKKADSVQVEPKAVELVAVDCPESMKPRVKELFPDEALRNITVLNLSQETHNDMREWNTTMEIEWIAASSAV</sequence>
<name>A0A183ED31_9BILA</name>
<proteinExistence type="predicted"/>
<dbReference type="Proteomes" id="UP000271098">
    <property type="component" value="Unassembled WGS sequence"/>
</dbReference>
<dbReference type="EMBL" id="UYRT01087504">
    <property type="protein sequence ID" value="VDN32627.1"/>
    <property type="molecule type" value="Genomic_DNA"/>
</dbReference>
<evidence type="ECO:0000313" key="2">
    <source>
        <dbReference type="Proteomes" id="UP000271098"/>
    </source>
</evidence>